<organism evidence="2 4">
    <name type="scientific">Latilactobacillus curvatus</name>
    <name type="common">Lactobacillus curvatus</name>
    <dbReference type="NCBI Taxonomy" id="28038"/>
    <lineage>
        <taxon>Bacteria</taxon>
        <taxon>Bacillati</taxon>
        <taxon>Bacillota</taxon>
        <taxon>Bacilli</taxon>
        <taxon>Lactobacillales</taxon>
        <taxon>Lactobacillaceae</taxon>
        <taxon>Latilactobacillus</taxon>
    </lineage>
</organism>
<dbReference type="RefSeq" id="WP_221276569.1">
    <property type="nucleotide sequence ID" value="NZ_AP024685.1"/>
</dbReference>
<dbReference type="Proteomes" id="UP001215533">
    <property type="component" value="Chromosome"/>
</dbReference>
<dbReference type="Gene3D" id="3.30.2000.30">
    <property type="match status" value="1"/>
</dbReference>
<dbReference type="InterPro" id="IPR053745">
    <property type="entry name" value="Viral_Tail_Comp_sf"/>
</dbReference>
<reference evidence="2" key="2">
    <citation type="submission" date="2023-02" db="EMBL/GenBank/DDBJ databases">
        <title>Complete genome sequence of Lactobacillus curvatus CACC879 isolated from Pig feces.</title>
        <authorList>
            <person name="Park S."/>
            <person name="Park M.A."/>
            <person name="Kim D.-H."/>
            <person name="Kim Y."/>
        </authorList>
    </citation>
    <scope>NUCLEOTIDE SEQUENCE</scope>
    <source>
        <strain evidence="2">CACC879</strain>
    </source>
</reference>
<evidence type="ECO:0000313" key="4">
    <source>
        <dbReference type="Proteomes" id="UP001215533"/>
    </source>
</evidence>
<dbReference type="EMBL" id="AP024685">
    <property type="protein sequence ID" value="BCX29526.1"/>
    <property type="molecule type" value="Genomic_DNA"/>
</dbReference>
<evidence type="ECO:0000313" key="2">
    <source>
        <dbReference type="EMBL" id="WDC91686.1"/>
    </source>
</evidence>
<keyword evidence="3" id="KW-1185">Reference proteome</keyword>
<accession>A0AAJ5REG7</accession>
<dbReference type="Proteomes" id="UP000825100">
    <property type="component" value="Chromosome"/>
</dbReference>
<evidence type="ECO:0000313" key="1">
    <source>
        <dbReference type="EMBL" id="BCX29526.1"/>
    </source>
</evidence>
<name>A0AAJ5REG7_LATCU</name>
<dbReference type="AlphaFoldDB" id="A0AAJ5REG7"/>
<evidence type="ECO:0008006" key="5">
    <source>
        <dbReference type="Google" id="ProtNLM"/>
    </source>
</evidence>
<evidence type="ECO:0000313" key="3">
    <source>
        <dbReference type="Proteomes" id="UP000825100"/>
    </source>
</evidence>
<dbReference type="EMBL" id="CP117683">
    <property type="protein sequence ID" value="WDC91686.1"/>
    <property type="molecule type" value="Genomic_DNA"/>
</dbReference>
<gene>
    <name evidence="1" type="ORF">LTWDN19_00930</name>
    <name evidence="2" type="ORF">PSR33_05725</name>
</gene>
<sequence length="128" mass="14385">MKEINQAIYDEVFKIPLALGYSTYNYLPDTASYPFVYLGEQFGVPIQVKSPGSLVGSSIVTLHIYGAKEKRRQVTDMLSAITLKAKRIARADVYSVAFASDKPQIIQDNSTSTMLWHGILELEFNYLN</sequence>
<proteinExistence type="predicted"/>
<reference evidence="1 3" key="1">
    <citation type="submission" date="2021-05" db="EMBL/GenBank/DDBJ databases">
        <title>Complete Genome Sequence of Latilactobacillus sp. Strain WDN19, a High D-Aspartate-producing Lactic Acid Bacterium Isolated from a Japanese Pickle.</title>
        <authorList>
            <person name="Kajitani K."/>
            <person name="Takahashi S."/>
        </authorList>
    </citation>
    <scope>NUCLEOTIDE SEQUENCE [LARGE SCALE GENOMIC DNA]</scope>
    <source>
        <strain evidence="1 3">WDN19</strain>
    </source>
</reference>
<protein>
    <recommendedName>
        <fullName evidence="5">DUF3168 domain-containing protein</fullName>
    </recommendedName>
</protein>